<accession>A0A0L6VJ04</accession>
<protein>
    <submittedName>
        <fullName evidence="1">Uncharacterized protein</fullName>
    </submittedName>
</protein>
<dbReference type="Proteomes" id="UP000037035">
    <property type="component" value="Unassembled WGS sequence"/>
</dbReference>
<sequence length="85" mass="10139">PKSFTWLFHHVFHTMPWKINYKFWFPNFVFLLIPTSRIIKIITIQLNKTNEPLFPLAFDLDQLPSHNQAINSIQDMLEGFQLAHT</sequence>
<evidence type="ECO:0000313" key="2">
    <source>
        <dbReference type="Proteomes" id="UP000037035"/>
    </source>
</evidence>
<organism evidence="1 2">
    <name type="scientific">Puccinia sorghi</name>
    <dbReference type="NCBI Taxonomy" id="27349"/>
    <lineage>
        <taxon>Eukaryota</taxon>
        <taxon>Fungi</taxon>
        <taxon>Dikarya</taxon>
        <taxon>Basidiomycota</taxon>
        <taxon>Pucciniomycotina</taxon>
        <taxon>Pucciniomycetes</taxon>
        <taxon>Pucciniales</taxon>
        <taxon>Pucciniaceae</taxon>
        <taxon>Puccinia</taxon>
    </lineage>
</organism>
<evidence type="ECO:0000313" key="1">
    <source>
        <dbReference type="EMBL" id="KNZ60761.1"/>
    </source>
</evidence>
<feature type="non-terminal residue" evidence="1">
    <location>
        <position position="85"/>
    </location>
</feature>
<feature type="non-terminal residue" evidence="1">
    <location>
        <position position="1"/>
    </location>
</feature>
<proteinExistence type="predicted"/>
<comment type="caution">
    <text evidence="1">The sequence shown here is derived from an EMBL/GenBank/DDBJ whole genome shotgun (WGS) entry which is preliminary data.</text>
</comment>
<dbReference type="AlphaFoldDB" id="A0A0L6VJ04"/>
<reference evidence="1 2" key="1">
    <citation type="submission" date="2015-08" db="EMBL/GenBank/DDBJ databases">
        <title>Next Generation Sequencing and Analysis of the Genome of Puccinia sorghi L Schw, the Causal Agent of Maize Common Rust.</title>
        <authorList>
            <person name="Rochi L."/>
            <person name="Burguener G."/>
            <person name="Darino M."/>
            <person name="Turjanski A."/>
            <person name="Kreff E."/>
            <person name="Dieguez M.J."/>
            <person name="Sacco F."/>
        </authorList>
    </citation>
    <scope>NUCLEOTIDE SEQUENCE [LARGE SCALE GENOMIC DNA]</scope>
    <source>
        <strain evidence="1 2">RO10H11247</strain>
    </source>
</reference>
<dbReference type="VEuPathDB" id="FungiDB:VP01_15045g1"/>
<dbReference type="EMBL" id="LAVV01005604">
    <property type="protein sequence ID" value="KNZ60761.1"/>
    <property type="molecule type" value="Genomic_DNA"/>
</dbReference>
<name>A0A0L6VJ04_9BASI</name>
<gene>
    <name evidence="1" type="ORF">VP01_15045g1</name>
</gene>
<keyword evidence="2" id="KW-1185">Reference proteome</keyword>